<evidence type="ECO:0000256" key="4">
    <source>
        <dbReference type="ARBA" id="ARBA00022679"/>
    </source>
</evidence>
<dbReference type="InterPro" id="IPR017872">
    <property type="entry name" value="Pyrmidine_PPase_CS"/>
</dbReference>
<organism evidence="7 8">
    <name type="scientific">Pseudocohnilembus persalinus</name>
    <name type="common">Ciliate</name>
    <dbReference type="NCBI Taxonomy" id="266149"/>
    <lineage>
        <taxon>Eukaryota</taxon>
        <taxon>Sar</taxon>
        <taxon>Alveolata</taxon>
        <taxon>Ciliophora</taxon>
        <taxon>Intramacronucleata</taxon>
        <taxon>Oligohymenophorea</taxon>
        <taxon>Scuticociliatia</taxon>
        <taxon>Philasterida</taxon>
        <taxon>Pseudocohnilembidae</taxon>
        <taxon>Pseudocohnilembus</taxon>
    </lineage>
</organism>
<evidence type="ECO:0000256" key="5">
    <source>
        <dbReference type="PIRNR" id="PIRNR000478"/>
    </source>
</evidence>
<dbReference type="UniPathway" id="UPA00578">
    <property type="reaction ID" value="UER00638"/>
</dbReference>
<dbReference type="InterPro" id="IPR013102">
    <property type="entry name" value="PYNP_C"/>
</dbReference>
<proteinExistence type="inferred from homology"/>
<dbReference type="InterPro" id="IPR017459">
    <property type="entry name" value="Glycosyl_Trfase_fam3_N_dom"/>
</dbReference>
<dbReference type="GO" id="GO:0009032">
    <property type="term" value="F:thymidine phosphorylase activity"/>
    <property type="evidence" value="ECO:0007669"/>
    <property type="project" value="UniProtKB-UniRule"/>
</dbReference>
<dbReference type="GO" id="GO:0005829">
    <property type="term" value="C:cytosol"/>
    <property type="evidence" value="ECO:0007669"/>
    <property type="project" value="TreeGrafter"/>
</dbReference>
<comment type="caution">
    <text evidence="7">The sequence shown here is derived from an EMBL/GenBank/DDBJ whole genome shotgun (WGS) entry which is preliminary data.</text>
</comment>
<comment type="pathway">
    <text evidence="5">Pyrimidine metabolism; dTMP biosynthesis via salvage pathway; dTMP from thymine: step 1/2.</text>
</comment>
<dbReference type="InterPro" id="IPR000312">
    <property type="entry name" value="Glycosyl_Trfase_fam3"/>
</dbReference>
<dbReference type="InterPro" id="IPR036566">
    <property type="entry name" value="PYNP-like_C_sf"/>
</dbReference>
<dbReference type="GO" id="GO:0006206">
    <property type="term" value="P:pyrimidine nucleobase metabolic process"/>
    <property type="evidence" value="ECO:0007669"/>
    <property type="project" value="InterPro"/>
</dbReference>
<comment type="catalytic activity">
    <reaction evidence="5">
        <text>thymidine + phosphate = 2-deoxy-alpha-D-ribose 1-phosphate + thymine</text>
        <dbReference type="Rhea" id="RHEA:16037"/>
        <dbReference type="ChEBI" id="CHEBI:17748"/>
        <dbReference type="ChEBI" id="CHEBI:17821"/>
        <dbReference type="ChEBI" id="CHEBI:43474"/>
        <dbReference type="ChEBI" id="CHEBI:57259"/>
        <dbReference type="EC" id="2.4.2.4"/>
    </reaction>
</comment>
<dbReference type="GO" id="GO:0006213">
    <property type="term" value="P:pyrimidine nucleoside metabolic process"/>
    <property type="evidence" value="ECO:0007669"/>
    <property type="project" value="UniProtKB-UniRule"/>
</dbReference>
<feature type="domain" description="Pyrimidine nucleoside phosphorylase C-terminal" evidence="6">
    <location>
        <begin position="392"/>
        <end position="466"/>
    </location>
</feature>
<evidence type="ECO:0000313" key="8">
    <source>
        <dbReference type="Proteomes" id="UP000054937"/>
    </source>
</evidence>
<dbReference type="SMART" id="SM00941">
    <property type="entry name" value="PYNP_C"/>
    <property type="match status" value="1"/>
</dbReference>
<evidence type="ECO:0000256" key="2">
    <source>
        <dbReference type="ARBA" id="ARBA00011738"/>
    </source>
</evidence>
<dbReference type="InParanoid" id="A0A0V0QTK7"/>
<dbReference type="PANTHER" id="PTHR10515">
    <property type="entry name" value="THYMIDINE PHOSPHORYLASE"/>
    <property type="match status" value="1"/>
</dbReference>
<dbReference type="Proteomes" id="UP000054937">
    <property type="component" value="Unassembled WGS sequence"/>
</dbReference>
<protein>
    <recommendedName>
        <fullName evidence="5">Thymidine phosphorylase</fullName>
        <shortName evidence="5">TP</shortName>
        <ecNumber evidence="5">2.4.2.4</ecNumber>
    </recommendedName>
    <alternativeName>
        <fullName evidence="5">TdRPase</fullName>
    </alternativeName>
</protein>
<comment type="similarity">
    <text evidence="1 5">Belongs to the thymidine/pyrimidine-nucleoside phosphorylase family.</text>
</comment>
<dbReference type="EMBL" id="LDAU01000106">
    <property type="protein sequence ID" value="KRX05537.1"/>
    <property type="molecule type" value="Genomic_DNA"/>
</dbReference>
<dbReference type="PROSITE" id="PS00647">
    <property type="entry name" value="THYMID_PHOSPHORYLASE"/>
    <property type="match status" value="1"/>
</dbReference>
<keyword evidence="4 5" id="KW-0808">Transferase</keyword>
<comment type="subunit">
    <text evidence="2 5">Homodimer.</text>
</comment>
<dbReference type="InterPro" id="IPR035902">
    <property type="entry name" value="Nuc_phospho_transferase"/>
</dbReference>
<gene>
    <name evidence="7" type="ORF">PPERSA_12715</name>
</gene>
<keyword evidence="8" id="KW-1185">Reference proteome</keyword>
<dbReference type="EC" id="2.4.2.4" evidence="5"/>
<dbReference type="PIRSF" id="PIRSF000478">
    <property type="entry name" value="TP_PyNP"/>
    <property type="match status" value="1"/>
</dbReference>
<dbReference type="NCBIfam" id="NF004490">
    <property type="entry name" value="PRK05820.1"/>
    <property type="match status" value="1"/>
</dbReference>
<reference evidence="7 8" key="1">
    <citation type="journal article" date="2015" name="Sci. Rep.">
        <title>Genome of the facultative scuticociliatosis pathogen Pseudocohnilembus persalinus provides insight into its virulence through horizontal gene transfer.</title>
        <authorList>
            <person name="Xiong J."/>
            <person name="Wang G."/>
            <person name="Cheng J."/>
            <person name="Tian M."/>
            <person name="Pan X."/>
            <person name="Warren A."/>
            <person name="Jiang C."/>
            <person name="Yuan D."/>
            <person name="Miao W."/>
        </authorList>
    </citation>
    <scope>NUCLEOTIDE SEQUENCE [LARGE SCALE GENOMIC DNA]</scope>
    <source>
        <strain evidence="7">36N120E</strain>
    </source>
</reference>
<sequence length="497" mass="55646">MSQQFSEKEDILFSDILKTKKQGNPLNEKQIKFWIDGVTNKTIPEYQTAALLMLIFCKGMNIEERSYLTKAMGQSGQTMNYSHLPQFKIDKHSTGGIGDKTSFIISSLYCSLGLINPMVSGRGLGHTGGTVDKIESIPNIQTSLTFNQMKKMVSKIGGFIGGQTDEIAPADKIIYGLRDVTETVDDISLITASILSKKLSEGLNGLTLDIKCGSGAFMQTFPEAIKLGESLIKTANAANVKCQGLVTRMDYPIGQWVGNSCEIWECIQAMTPGSDYCNILDRIQFNEKNHGKIQLNNQNNDLTDIREMLVFMVVALTLNSLIISGEKPNICLEKIKQAWKSGKALENFKQIIESQGGDYQQYIKNNQKILDAFKNIKDNHNIYEFKSPVNGKIKSINGVEIGVLLVALGAGRKIQNDKINHDVSLQWLVHPNQYLKKGDVIARFYHPDPQVLQQVQIDKKIKDIIQFTDDVNYQDPLPLIYCVIDNNSTLEQLQKMY</sequence>
<dbReference type="InterPro" id="IPR000053">
    <property type="entry name" value="Thymidine/pyrmidine_PPase"/>
</dbReference>
<evidence type="ECO:0000313" key="7">
    <source>
        <dbReference type="EMBL" id="KRX05537.1"/>
    </source>
</evidence>
<dbReference type="InterPro" id="IPR036320">
    <property type="entry name" value="Glycosyl_Trfase_fam3_N_dom_sf"/>
</dbReference>
<accession>A0A0V0QTK7</accession>
<dbReference type="SUPFAM" id="SSF47648">
    <property type="entry name" value="Nucleoside phosphorylase/phosphoribosyltransferase N-terminal domain"/>
    <property type="match status" value="1"/>
</dbReference>
<dbReference type="Gene3D" id="3.90.1170.30">
    <property type="entry name" value="Pyrimidine nucleoside phosphorylase-like, C-terminal domain"/>
    <property type="match status" value="1"/>
</dbReference>
<dbReference type="Pfam" id="PF02885">
    <property type="entry name" value="Glycos_trans_3N"/>
    <property type="match status" value="1"/>
</dbReference>
<dbReference type="PANTHER" id="PTHR10515:SF0">
    <property type="entry name" value="THYMIDINE PHOSPHORYLASE"/>
    <property type="match status" value="1"/>
</dbReference>
<dbReference type="Gene3D" id="1.20.970.10">
    <property type="entry name" value="Transferase, Pyrimidine Nucleoside Phosphorylase, Chain C"/>
    <property type="match status" value="1"/>
</dbReference>
<dbReference type="Pfam" id="PF00591">
    <property type="entry name" value="Glycos_transf_3"/>
    <property type="match status" value="1"/>
</dbReference>
<comment type="function">
    <text evidence="5">Catalyzes the reversible phosphorolysis of thymidine. The produced molecules are then utilized as carbon and energy sources or in the rescue of pyrimidine bases for nucleotide synthesis.</text>
</comment>
<dbReference type="SUPFAM" id="SSF52418">
    <property type="entry name" value="Nucleoside phosphorylase/phosphoribosyltransferase catalytic domain"/>
    <property type="match status" value="1"/>
</dbReference>
<evidence type="ECO:0000259" key="6">
    <source>
        <dbReference type="SMART" id="SM00941"/>
    </source>
</evidence>
<evidence type="ECO:0000256" key="3">
    <source>
        <dbReference type="ARBA" id="ARBA00022676"/>
    </source>
</evidence>
<keyword evidence="3 5" id="KW-0328">Glycosyltransferase</keyword>
<dbReference type="Pfam" id="PF07831">
    <property type="entry name" value="PYNP_C"/>
    <property type="match status" value="1"/>
</dbReference>
<dbReference type="OrthoDB" id="307593at2759"/>
<dbReference type="SUPFAM" id="SSF54680">
    <property type="entry name" value="Pyrimidine nucleoside phosphorylase C-terminal domain"/>
    <property type="match status" value="1"/>
</dbReference>
<dbReference type="GO" id="GO:0004645">
    <property type="term" value="F:1,4-alpha-oligoglucan phosphorylase activity"/>
    <property type="evidence" value="ECO:0007669"/>
    <property type="project" value="InterPro"/>
</dbReference>
<dbReference type="FunFam" id="3.40.1030.10:FF:000003">
    <property type="entry name" value="Pyrimidine-nucleoside phosphorylase"/>
    <property type="match status" value="1"/>
</dbReference>
<name>A0A0V0QTK7_PSEPJ</name>
<evidence type="ECO:0000256" key="1">
    <source>
        <dbReference type="ARBA" id="ARBA00006915"/>
    </source>
</evidence>
<dbReference type="AlphaFoldDB" id="A0A0V0QTK7"/>
<dbReference type="Gene3D" id="3.40.1030.10">
    <property type="entry name" value="Nucleoside phosphorylase/phosphoribosyltransferase catalytic domain"/>
    <property type="match status" value="1"/>
</dbReference>